<organism evidence="2 3">
    <name type="scientific">Tritrichomonas musculus</name>
    <dbReference type="NCBI Taxonomy" id="1915356"/>
    <lineage>
        <taxon>Eukaryota</taxon>
        <taxon>Metamonada</taxon>
        <taxon>Parabasalia</taxon>
        <taxon>Tritrichomonadida</taxon>
        <taxon>Tritrichomonadidae</taxon>
        <taxon>Tritrichomonas</taxon>
    </lineage>
</organism>
<evidence type="ECO:0000313" key="3">
    <source>
        <dbReference type="Proteomes" id="UP001470230"/>
    </source>
</evidence>
<protein>
    <submittedName>
        <fullName evidence="2">Uncharacterized protein</fullName>
    </submittedName>
</protein>
<keyword evidence="3" id="KW-1185">Reference proteome</keyword>
<feature type="compositionally biased region" description="Basic and acidic residues" evidence="1">
    <location>
        <begin position="259"/>
        <end position="272"/>
    </location>
</feature>
<feature type="compositionally biased region" description="Polar residues" evidence="1">
    <location>
        <begin position="134"/>
        <end position="151"/>
    </location>
</feature>
<feature type="compositionally biased region" description="Low complexity" evidence="1">
    <location>
        <begin position="359"/>
        <end position="447"/>
    </location>
</feature>
<feature type="region of interest" description="Disordered" evidence="1">
    <location>
        <begin position="25"/>
        <end position="154"/>
    </location>
</feature>
<feature type="compositionally biased region" description="Basic and acidic residues" evidence="1">
    <location>
        <begin position="448"/>
        <end position="464"/>
    </location>
</feature>
<feature type="region of interest" description="Disordered" evidence="1">
    <location>
        <begin position="259"/>
        <end position="294"/>
    </location>
</feature>
<feature type="compositionally biased region" description="Basic and acidic residues" evidence="1">
    <location>
        <begin position="51"/>
        <end position="64"/>
    </location>
</feature>
<dbReference type="EMBL" id="JAPFFF010000015">
    <property type="protein sequence ID" value="KAK8866389.1"/>
    <property type="molecule type" value="Genomic_DNA"/>
</dbReference>
<sequence length="528" mass="60578">MRKTGDKDFLLVLQSLETILQAQTKITKKKSTQSRTPNATPTKKINKKKSTKIDKQDNSLKREIQQLTRKTPSPKIQRKLYKNSRKYQGNDTYFSDDRITISKKRSPKRSSPTPKKQNRMKSYQSPSKKEESYFYSQQSSPSNMKNQNRHNSPVDYDYDYDDQCFISNYTSGQLNTLCIFFLRWMKRCTEKIESEAKNNISNESTYKKETQRKNEADEKLIELIEMNQNIQLPNQTAPTLTESNTISIERVNCNPNSKEKIETDQIPNEKIEINVTPKSFKSNHSSSTKNKKNTVSRVSFAPILTPQQEKQYLDYLQPGHKQNHSQGDSPVMKSNKIHKNKKKGKTDNASNFDNDRQDNIISNIENDTSNNNNLNSNNNNTNKNNNNSTDANFIDDNFHNENNNNSNSNEKNYNNDNNIKISSNKINNSVGSTNQNNNSTNNTNSTNENKELSIDSSDNTKFDLEGTSPIPLPNDIKKMPSIGDSDLHNQPNSDEIHYDSYELSEKSLSLLPPRGEGEVKEFNPNSFM</sequence>
<evidence type="ECO:0000313" key="2">
    <source>
        <dbReference type="EMBL" id="KAK8866389.1"/>
    </source>
</evidence>
<feature type="compositionally biased region" description="Basic residues" evidence="1">
    <location>
        <begin position="335"/>
        <end position="344"/>
    </location>
</feature>
<evidence type="ECO:0000256" key="1">
    <source>
        <dbReference type="SAM" id="MobiDB-lite"/>
    </source>
</evidence>
<feature type="region of interest" description="Disordered" evidence="1">
    <location>
        <begin position="318"/>
        <end position="498"/>
    </location>
</feature>
<proteinExistence type="predicted"/>
<reference evidence="2 3" key="1">
    <citation type="submission" date="2024-04" db="EMBL/GenBank/DDBJ databases">
        <title>Tritrichomonas musculus Genome.</title>
        <authorList>
            <person name="Alves-Ferreira E."/>
            <person name="Grigg M."/>
            <person name="Lorenzi H."/>
            <person name="Galac M."/>
        </authorList>
    </citation>
    <scope>NUCLEOTIDE SEQUENCE [LARGE SCALE GENOMIC DNA]</scope>
    <source>
        <strain evidence="2 3">EAF2021</strain>
    </source>
</reference>
<feature type="compositionally biased region" description="Basic residues" evidence="1">
    <location>
        <begin position="76"/>
        <end position="85"/>
    </location>
</feature>
<name>A0ABR2INB5_9EUKA</name>
<dbReference type="Proteomes" id="UP001470230">
    <property type="component" value="Unassembled WGS sequence"/>
</dbReference>
<gene>
    <name evidence="2" type="ORF">M9Y10_009351</name>
</gene>
<comment type="caution">
    <text evidence="2">The sequence shown here is derived from an EMBL/GenBank/DDBJ whole genome shotgun (WGS) entry which is preliminary data.</text>
</comment>
<accession>A0ABR2INB5</accession>
<feature type="compositionally biased region" description="Low complexity" evidence="1">
    <location>
        <begin position="276"/>
        <end position="288"/>
    </location>
</feature>